<feature type="signal peptide" evidence="3">
    <location>
        <begin position="1"/>
        <end position="24"/>
    </location>
</feature>
<dbReference type="SUPFAM" id="SSF50911">
    <property type="entry name" value="Mannose 6-phosphate receptor domain"/>
    <property type="match status" value="1"/>
</dbReference>
<dbReference type="RefSeq" id="XP_017770922.1">
    <property type="nucleotide sequence ID" value="XM_017915433.1"/>
</dbReference>
<dbReference type="InterPro" id="IPR009011">
    <property type="entry name" value="Man6P_isomerase_rcpt-bd_dom_sf"/>
</dbReference>
<keyword evidence="2" id="KW-1133">Transmembrane helix</keyword>
<protein>
    <submittedName>
        <fullName evidence="5">Uncharacterized protein LOC108558509 isoform X1</fullName>
    </submittedName>
</protein>
<keyword evidence="3" id="KW-0732">Signal</keyword>
<evidence type="ECO:0000256" key="1">
    <source>
        <dbReference type="ARBA" id="ARBA00023180"/>
    </source>
</evidence>
<proteinExistence type="predicted"/>
<reference evidence="5" key="1">
    <citation type="submission" date="2025-08" db="UniProtKB">
        <authorList>
            <consortium name="RefSeq"/>
        </authorList>
    </citation>
    <scope>IDENTIFICATION</scope>
    <source>
        <tissue evidence="5">Whole Larva</tissue>
    </source>
</reference>
<feature type="transmembrane region" description="Helical" evidence="2">
    <location>
        <begin position="187"/>
        <end position="210"/>
    </location>
</feature>
<dbReference type="PANTHER" id="PTHR15071:SF0">
    <property type="entry name" value="MANNOSE 6-PHOSPHATE RECEPTOR-LIKE PROTEIN 1"/>
    <property type="match status" value="1"/>
</dbReference>
<evidence type="ECO:0000313" key="4">
    <source>
        <dbReference type="Proteomes" id="UP000695000"/>
    </source>
</evidence>
<sequence>MLMYCNNGLMCLLLLVVAAASASGKCVQKSQCVCEDTETGLVIDLEDLFSYEDDDDGDDAFLKAVADDDSTYYFHGCVDAVFNVDVKNISGDECNENSITFCYFDGATRKLIPVGNASSFRFAADPKHSDLTNIVYKQEKQDFVIGLVCSPELLKPELVVKEPKNLMLYSKYACKVDARGLSGGSQLLIAFFVCVALYLISGMLFTYCVVGGRGVEMIPNLNFWKQLPSLIKDGFKFVVSGCKVQQIYNSM</sequence>
<keyword evidence="2" id="KW-0812">Transmembrane</keyword>
<gene>
    <name evidence="5" type="primary">LOC108558509</name>
</gene>
<evidence type="ECO:0000313" key="5">
    <source>
        <dbReference type="RefSeq" id="XP_017770922.1"/>
    </source>
</evidence>
<dbReference type="Proteomes" id="UP000695000">
    <property type="component" value="Unplaced"/>
</dbReference>
<dbReference type="PANTHER" id="PTHR15071">
    <property type="entry name" value="MANNOSE-6-PHOSPHATE RECEPTOR FAMILY MEMBER"/>
    <property type="match status" value="1"/>
</dbReference>
<dbReference type="Pfam" id="PF02157">
    <property type="entry name" value="Man-6-P_recep"/>
    <property type="match status" value="1"/>
</dbReference>
<keyword evidence="2" id="KW-0472">Membrane</keyword>
<evidence type="ECO:0000256" key="3">
    <source>
        <dbReference type="SAM" id="SignalP"/>
    </source>
</evidence>
<feature type="chain" id="PRO_5047315673" evidence="3">
    <location>
        <begin position="25"/>
        <end position="251"/>
    </location>
</feature>
<dbReference type="InterPro" id="IPR028927">
    <property type="entry name" value="Man-6-P_rcpt"/>
</dbReference>
<dbReference type="GeneID" id="108558509"/>
<organism evidence="4 5">
    <name type="scientific">Nicrophorus vespilloides</name>
    <name type="common">Boreal carrion beetle</name>
    <dbReference type="NCBI Taxonomy" id="110193"/>
    <lineage>
        <taxon>Eukaryota</taxon>
        <taxon>Metazoa</taxon>
        <taxon>Ecdysozoa</taxon>
        <taxon>Arthropoda</taxon>
        <taxon>Hexapoda</taxon>
        <taxon>Insecta</taxon>
        <taxon>Pterygota</taxon>
        <taxon>Neoptera</taxon>
        <taxon>Endopterygota</taxon>
        <taxon>Coleoptera</taxon>
        <taxon>Polyphaga</taxon>
        <taxon>Staphyliniformia</taxon>
        <taxon>Silphidae</taxon>
        <taxon>Nicrophorinae</taxon>
        <taxon>Nicrophorus</taxon>
    </lineage>
</organism>
<accession>A0ABM1M8M2</accession>
<keyword evidence="1" id="KW-0325">Glycoprotein</keyword>
<keyword evidence="4" id="KW-1185">Reference proteome</keyword>
<evidence type="ECO:0000256" key="2">
    <source>
        <dbReference type="SAM" id="Phobius"/>
    </source>
</evidence>
<name>A0ABM1M8M2_NICVS</name>
<dbReference type="Gene3D" id="2.70.130.10">
    <property type="entry name" value="Mannose-6-phosphate receptor binding domain"/>
    <property type="match status" value="1"/>
</dbReference>